<name>A0AAE0YW12_9GAST</name>
<keyword evidence="2" id="KW-1185">Reference proteome</keyword>
<comment type="caution">
    <text evidence="1">The sequence shown here is derived from an EMBL/GenBank/DDBJ whole genome shotgun (WGS) entry which is preliminary data.</text>
</comment>
<gene>
    <name evidence="1" type="ORF">RRG08_000195</name>
</gene>
<sequence>MQWKIGLHHDMKIFHSQSSSNRHLIHKKLHIALFPRGQDGASACSSMKTYLVLEMIYTKYIHTDCLFKQPWPGFSYRRPGILLQQEK</sequence>
<protein>
    <submittedName>
        <fullName evidence="1">Uncharacterized protein</fullName>
    </submittedName>
</protein>
<dbReference type="EMBL" id="JAWDGP010005352">
    <property type="protein sequence ID" value="KAK3757686.1"/>
    <property type="molecule type" value="Genomic_DNA"/>
</dbReference>
<proteinExistence type="predicted"/>
<dbReference type="AlphaFoldDB" id="A0AAE0YW12"/>
<accession>A0AAE0YW12</accession>
<organism evidence="1 2">
    <name type="scientific">Elysia crispata</name>
    <name type="common">lettuce slug</name>
    <dbReference type="NCBI Taxonomy" id="231223"/>
    <lineage>
        <taxon>Eukaryota</taxon>
        <taxon>Metazoa</taxon>
        <taxon>Spiralia</taxon>
        <taxon>Lophotrochozoa</taxon>
        <taxon>Mollusca</taxon>
        <taxon>Gastropoda</taxon>
        <taxon>Heterobranchia</taxon>
        <taxon>Euthyneura</taxon>
        <taxon>Panpulmonata</taxon>
        <taxon>Sacoglossa</taxon>
        <taxon>Placobranchoidea</taxon>
        <taxon>Plakobranchidae</taxon>
        <taxon>Elysia</taxon>
    </lineage>
</organism>
<dbReference type="Proteomes" id="UP001283361">
    <property type="component" value="Unassembled WGS sequence"/>
</dbReference>
<reference evidence="1" key="1">
    <citation type="journal article" date="2023" name="G3 (Bethesda)">
        <title>A reference genome for the long-term kleptoplast-retaining sea slug Elysia crispata morphotype clarki.</title>
        <authorList>
            <person name="Eastman K.E."/>
            <person name="Pendleton A.L."/>
            <person name="Shaikh M.A."/>
            <person name="Suttiyut T."/>
            <person name="Ogas R."/>
            <person name="Tomko P."/>
            <person name="Gavelis G."/>
            <person name="Widhalm J.R."/>
            <person name="Wisecaver J.H."/>
        </authorList>
    </citation>
    <scope>NUCLEOTIDE SEQUENCE</scope>
    <source>
        <strain evidence="1">ECLA1</strain>
    </source>
</reference>
<evidence type="ECO:0000313" key="1">
    <source>
        <dbReference type="EMBL" id="KAK3757686.1"/>
    </source>
</evidence>
<evidence type="ECO:0000313" key="2">
    <source>
        <dbReference type="Proteomes" id="UP001283361"/>
    </source>
</evidence>